<dbReference type="SMART" id="SM01133">
    <property type="entry name" value="DeoC"/>
    <property type="match status" value="1"/>
</dbReference>
<evidence type="ECO:0000256" key="3">
    <source>
        <dbReference type="ARBA" id="ARBA00023239"/>
    </source>
</evidence>
<sequence>MQLQKYIDHTLLKASATEKDILELCDEALKFNFYAVCINGAHIPLVKSRLKGSPIKIAAVVGFPLGAMTTKSKVMEAEDYSDQGADEIDMVLNIGWLKSGKLIQVKEDIAQVKSGIGTKVLKVILETCYLTDEEKQIACRLAMEANADLVKTSTGFGPAGATFKDVLLLKQTVGDSLQIKASGGIKDRATALKYIELGASRIGTSSGTLMLAARTKKK</sequence>
<keyword evidence="8" id="KW-1185">Reference proteome</keyword>
<evidence type="ECO:0000256" key="2">
    <source>
        <dbReference type="ARBA" id="ARBA00022490"/>
    </source>
</evidence>
<comment type="subcellular location">
    <subcellularLocation>
        <location evidence="6">Cytoplasm</location>
    </subcellularLocation>
</comment>
<feature type="active site" description="Proton donor/acceptor" evidence="6">
    <location>
        <position position="89"/>
    </location>
</feature>
<dbReference type="PANTHER" id="PTHR10889">
    <property type="entry name" value="DEOXYRIBOSE-PHOSPHATE ALDOLASE"/>
    <property type="match status" value="1"/>
</dbReference>
<dbReference type="EC" id="4.1.2.4" evidence="6"/>
<dbReference type="Gene3D" id="3.20.20.70">
    <property type="entry name" value="Aldolase class I"/>
    <property type="match status" value="1"/>
</dbReference>
<dbReference type="Proteomes" id="UP001597532">
    <property type="component" value="Unassembled WGS sequence"/>
</dbReference>
<dbReference type="InterPro" id="IPR002915">
    <property type="entry name" value="DeoC/FbaB/LacD_aldolase"/>
</dbReference>
<evidence type="ECO:0000256" key="4">
    <source>
        <dbReference type="ARBA" id="ARBA00023270"/>
    </source>
</evidence>
<comment type="similarity">
    <text evidence="1 6">Belongs to the DeoC/FbaB aldolase family. DeoC type 1 subfamily.</text>
</comment>
<dbReference type="SUPFAM" id="SSF51569">
    <property type="entry name" value="Aldolase"/>
    <property type="match status" value="1"/>
</dbReference>
<dbReference type="CDD" id="cd00959">
    <property type="entry name" value="DeoC"/>
    <property type="match status" value="1"/>
</dbReference>
<dbReference type="EMBL" id="JBHUOK010000008">
    <property type="protein sequence ID" value="MFD2789099.1"/>
    <property type="molecule type" value="Genomic_DNA"/>
</dbReference>
<evidence type="ECO:0000256" key="6">
    <source>
        <dbReference type="HAMAP-Rule" id="MF_00114"/>
    </source>
</evidence>
<evidence type="ECO:0000256" key="1">
    <source>
        <dbReference type="ARBA" id="ARBA00010936"/>
    </source>
</evidence>
<dbReference type="PIRSF" id="PIRSF001357">
    <property type="entry name" value="DeoC"/>
    <property type="match status" value="1"/>
</dbReference>
<gene>
    <name evidence="6 7" type="primary">deoC</name>
    <name evidence="7" type="ORF">ACFS1K_04930</name>
</gene>
<name>A0ABW5VBQ8_9FLAO</name>
<keyword evidence="3 6" id="KW-0456">Lyase</keyword>
<keyword evidence="4 6" id="KW-0704">Schiff base</keyword>
<comment type="catalytic activity">
    <reaction evidence="5 6">
        <text>2-deoxy-D-ribose 5-phosphate = D-glyceraldehyde 3-phosphate + acetaldehyde</text>
        <dbReference type="Rhea" id="RHEA:12821"/>
        <dbReference type="ChEBI" id="CHEBI:15343"/>
        <dbReference type="ChEBI" id="CHEBI:59776"/>
        <dbReference type="ChEBI" id="CHEBI:62877"/>
        <dbReference type="EC" id="4.1.2.4"/>
    </reaction>
</comment>
<dbReference type="Pfam" id="PF01791">
    <property type="entry name" value="DeoC"/>
    <property type="match status" value="1"/>
</dbReference>
<protein>
    <recommendedName>
        <fullName evidence="6">Deoxyribose-phosphate aldolase</fullName>
        <shortName evidence="6">DERA</shortName>
        <ecNumber evidence="6">4.1.2.4</ecNumber>
    </recommendedName>
    <alternativeName>
        <fullName evidence="6">2-deoxy-D-ribose 5-phosphate aldolase</fullName>
    </alternativeName>
    <alternativeName>
        <fullName evidence="6">Phosphodeoxyriboaldolase</fullName>
        <shortName evidence="6">Deoxyriboaldolase</shortName>
    </alternativeName>
</protein>
<keyword evidence="2 6" id="KW-0963">Cytoplasm</keyword>
<dbReference type="RefSeq" id="WP_251808927.1">
    <property type="nucleotide sequence ID" value="NZ_CP166679.1"/>
</dbReference>
<evidence type="ECO:0000313" key="8">
    <source>
        <dbReference type="Proteomes" id="UP001597532"/>
    </source>
</evidence>
<dbReference type="GO" id="GO:0004139">
    <property type="term" value="F:deoxyribose-phosphate aldolase activity"/>
    <property type="evidence" value="ECO:0007669"/>
    <property type="project" value="UniProtKB-EC"/>
</dbReference>
<reference evidence="8" key="1">
    <citation type="journal article" date="2019" name="Int. J. Syst. Evol. Microbiol.">
        <title>The Global Catalogue of Microorganisms (GCM) 10K type strain sequencing project: providing services to taxonomists for standard genome sequencing and annotation.</title>
        <authorList>
            <consortium name="The Broad Institute Genomics Platform"/>
            <consortium name="The Broad Institute Genome Sequencing Center for Infectious Disease"/>
            <person name="Wu L."/>
            <person name="Ma J."/>
        </authorList>
    </citation>
    <scope>NUCLEOTIDE SEQUENCE [LARGE SCALE GENOMIC DNA]</scope>
    <source>
        <strain evidence="8">KCTC 52924</strain>
    </source>
</reference>
<organism evidence="7 8">
    <name type="scientific">Arenibacter antarcticus</name>
    <dbReference type="NCBI Taxonomy" id="2040469"/>
    <lineage>
        <taxon>Bacteria</taxon>
        <taxon>Pseudomonadati</taxon>
        <taxon>Bacteroidota</taxon>
        <taxon>Flavobacteriia</taxon>
        <taxon>Flavobacteriales</taxon>
        <taxon>Flavobacteriaceae</taxon>
        <taxon>Arenibacter</taxon>
    </lineage>
</organism>
<dbReference type="InterPro" id="IPR011343">
    <property type="entry name" value="DeoC"/>
</dbReference>
<dbReference type="NCBIfam" id="TIGR00126">
    <property type="entry name" value="deoC"/>
    <property type="match status" value="1"/>
</dbReference>
<dbReference type="InterPro" id="IPR028581">
    <property type="entry name" value="DeoC_typeI"/>
</dbReference>
<comment type="function">
    <text evidence="6">Catalyzes a reversible aldol reaction between acetaldehyde and D-glyceraldehyde 3-phosphate to generate 2-deoxy-D-ribose 5-phosphate.</text>
</comment>
<accession>A0ABW5VBQ8</accession>
<dbReference type="HAMAP" id="MF_00114">
    <property type="entry name" value="DeoC_type1"/>
    <property type="match status" value="1"/>
</dbReference>
<feature type="active site" description="Proton donor/acceptor" evidence="6">
    <location>
        <position position="180"/>
    </location>
</feature>
<evidence type="ECO:0000313" key="7">
    <source>
        <dbReference type="EMBL" id="MFD2789099.1"/>
    </source>
</evidence>
<comment type="caution">
    <text evidence="7">The sequence shown here is derived from an EMBL/GenBank/DDBJ whole genome shotgun (WGS) entry which is preliminary data.</text>
</comment>
<dbReference type="PANTHER" id="PTHR10889:SF1">
    <property type="entry name" value="DEOXYRIBOSE-PHOSPHATE ALDOLASE"/>
    <property type="match status" value="1"/>
</dbReference>
<proteinExistence type="inferred from homology"/>
<evidence type="ECO:0000256" key="5">
    <source>
        <dbReference type="ARBA" id="ARBA00048791"/>
    </source>
</evidence>
<feature type="active site" description="Schiff-base intermediate with acetaldehyde" evidence="6">
    <location>
        <position position="151"/>
    </location>
</feature>
<dbReference type="InterPro" id="IPR013785">
    <property type="entry name" value="Aldolase_TIM"/>
</dbReference>
<comment type="pathway">
    <text evidence="6">Carbohydrate degradation; 2-deoxy-D-ribose 1-phosphate degradation; D-glyceraldehyde 3-phosphate and acetaldehyde from 2-deoxy-alpha-D-ribose 1-phosphate: step 2/2.</text>
</comment>